<dbReference type="PANTHER" id="PTHR33356">
    <property type="entry name" value="TIP41-LIKE PROTEIN"/>
    <property type="match status" value="1"/>
</dbReference>
<dbReference type="AlphaFoldDB" id="A0A834TPS6"/>
<reference evidence="2" key="1">
    <citation type="submission" date="2020-09" db="EMBL/GenBank/DDBJ databases">
        <title>Genome-Enabled Discovery of Anthraquinone Biosynthesis in Senna tora.</title>
        <authorList>
            <person name="Kang S.-H."/>
            <person name="Pandey R.P."/>
            <person name="Lee C.-M."/>
            <person name="Sim J.-S."/>
            <person name="Jeong J.-T."/>
            <person name="Choi B.-S."/>
            <person name="Jung M."/>
            <person name="Ginzburg D."/>
            <person name="Zhao K."/>
            <person name="Won S.Y."/>
            <person name="Oh T.-J."/>
            <person name="Yu Y."/>
            <person name="Kim N.-H."/>
            <person name="Lee O.R."/>
            <person name="Lee T.-H."/>
            <person name="Bashyal P."/>
            <person name="Kim T.-S."/>
            <person name="Lee W.-H."/>
            <person name="Kawkins C."/>
            <person name="Kim C.-K."/>
            <person name="Kim J.S."/>
            <person name="Ahn B.O."/>
            <person name="Rhee S.Y."/>
            <person name="Sohng J.K."/>
        </authorList>
    </citation>
    <scope>NUCLEOTIDE SEQUENCE</scope>
    <source>
        <tissue evidence="2">Leaf</tissue>
    </source>
</reference>
<feature type="compositionally biased region" description="Polar residues" evidence="1">
    <location>
        <begin position="62"/>
        <end position="79"/>
    </location>
</feature>
<accession>A0A834TPS6</accession>
<name>A0A834TPS6_9FABA</name>
<sequence length="406" mass="44841">MAETLDDALFWLPPQFLDDDDVVVSLEDNTNTPFVLNPNDAAAPKDSLLFPSEFPYGFDSSGVPSDLSSPVESLVGSSETESDEEERMADLTRRMAHSTLEVDSAKEKPKEMFGSGSPQSTLCAFGSGCGCRKSSSEGSPTSACQLSSQKATWELLHAAAGEVEKMKLNKEASHGFNNNRSFLSFHPVSLSASDSDPSDGVLFTPRSLTPQQIQVFQLQILKQQQMAKLRHPSFGFYQQRRSHQIAPIRGRNNDISGPRNACPAWPPIQQAKFQPQPHTQNQQFGSGMRAVFLENPSGKKRECAGTGVFLPRRVDNPESKKKPACSTALVPARVAQALNLNLENMMGGHPQPQDQPRFNVLPSMDNEAAFPKLRRNHALPQQKRSFQPLPQPPVNSELRLPQEWTY</sequence>
<comment type="caution">
    <text evidence="2">The sequence shown here is derived from an EMBL/GenBank/DDBJ whole genome shotgun (WGS) entry which is preliminary data.</text>
</comment>
<feature type="region of interest" description="Disordered" evidence="1">
    <location>
        <begin position="383"/>
        <end position="406"/>
    </location>
</feature>
<evidence type="ECO:0000256" key="1">
    <source>
        <dbReference type="SAM" id="MobiDB-lite"/>
    </source>
</evidence>
<dbReference type="PANTHER" id="PTHR33356:SF5">
    <property type="entry name" value="TIP41-LIKE PROTEIN"/>
    <property type="match status" value="1"/>
</dbReference>
<dbReference type="OrthoDB" id="747893at2759"/>
<dbReference type="Proteomes" id="UP000634136">
    <property type="component" value="Unassembled WGS sequence"/>
</dbReference>
<dbReference type="EMBL" id="JAAIUW010000006">
    <property type="protein sequence ID" value="KAF7825602.1"/>
    <property type="molecule type" value="Genomic_DNA"/>
</dbReference>
<gene>
    <name evidence="2" type="ORF">G2W53_016766</name>
</gene>
<evidence type="ECO:0000313" key="2">
    <source>
        <dbReference type="EMBL" id="KAF7825602.1"/>
    </source>
</evidence>
<evidence type="ECO:0000313" key="3">
    <source>
        <dbReference type="Proteomes" id="UP000634136"/>
    </source>
</evidence>
<protein>
    <submittedName>
        <fullName evidence="2">Uncharacterized protein</fullName>
    </submittedName>
</protein>
<proteinExistence type="predicted"/>
<keyword evidence="3" id="KW-1185">Reference proteome</keyword>
<organism evidence="2 3">
    <name type="scientific">Senna tora</name>
    <dbReference type="NCBI Taxonomy" id="362788"/>
    <lineage>
        <taxon>Eukaryota</taxon>
        <taxon>Viridiplantae</taxon>
        <taxon>Streptophyta</taxon>
        <taxon>Embryophyta</taxon>
        <taxon>Tracheophyta</taxon>
        <taxon>Spermatophyta</taxon>
        <taxon>Magnoliopsida</taxon>
        <taxon>eudicotyledons</taxon>
        <taxon>Gunneridae</taxon>
        <taxon>Pentapetalae</taxon>
        <taxon>rosids</taxon>
        <taxon>fabids</taxon>
        <taxon>Fabales</taxon>
        <taxon>Fabaceae</taxon>
        <taxon>Caesalpinioideae</taxon>
        <taxon>Cassia clade</taxon>
        <taxon>Senna</taxon>
    </lineage>
</organism>
<feature type="region of interest" description="Disordered" evidence="1">
    <location>
        <begin position="61"/>
        <end position="87"/>
    </location>
</feature>